<feature type="domain" description="C2" evidence="2">
    <location>
        <begin position="585"/>
        <end position="708"/>
    </location>
</feature>
<evidence type="ECO:0000256" key="1">
    <source>
        <dbReference type="SAM" id="Phobius"/>
    </source>
</evidence>
<feature type="transmembrane region" description="Helical" evidence="1">
    <location>
        <begin position="73"/>
        <end position="92"/>
    </location>
</feature>
<reference evidence="3" key="1">
    <citation type="submission" date="2021-02" db="EMBL/GenBank/DDBJ databases">
        <authorList>
            <person name="Nowell W R."/>
        </authorList>
    </citation>
    <scope>NUCLEOTIDE SEQUENCE</scope>
</reference>
<dbReference type="Gene3D" id="2.60.40.150">
    <property type="entry name" value="C2 domain"/>
    <property type="match status" value="1"/>
</dbReference>
<dbReference type="Pfam" id="PF00168">
    <property type="entry name" value="C2"/>
    <property type="match status" value="1"/>
</dbReference>
<evidence type="ECO:0000313" key="4">
    <source>
        <dbReference type="Proteomes" id="UP000663828"/>
    </source>
</evidence>
<dbReference type="PANTHER" id="PTHR21119:SF5">
    <property type="entry name" value="C2 DOMAIN-CONTAINING PROTEIN"/>
    <property type="match status" value="1"/>
</dbReference>
<keyword evidence="1" id="KW-0812">Transmembrane</keyword>
<keyword evidence="4" id="KW-1185">Reference proteome</keyword>
<keyword evidence="1" id="KW-1133">Transmembrane helix</keyword>
<dbReference type="SMART" id="SM00239">
    <property type="entry name" value="C2"/>
    <property type="match status" value="1"/>
</dbReference>
<feature type="transmembrane region" description="Helical" evidence="1">
    <location>
        <begin position="98"/>
        <end position="116"/>
    </location>
</feature>
<sequence>MSSTASDPTRKTLLDVITNSISQLQQKQILNKDRLQSIRRFICQSIGLTILLYFIFRIPFLLYALLKVLLQSLVYLLTIIFWPYVKLLGFFLPKTTNYGILFPLFLVVSILSFLTAKLSSRKGYKNSPFLVVFVVLIIAQSVFVLRPIALSIDEQRKLTLNPSINNETITRLSAKTDEHTSTVDQNKSIQMSSSKITADFDVNKREMSSLQQANRSPQRAVKRLNRQIKRSDDKFNRWLDETWHVHKFSNSQWKPHMSHILQRHVSSFYTAYTDLRCTEHARLIARQPLSKQKHFDVLDTYRSQSPFPIYLSILNSNGPKCYRYYAESSCANSPNASPISLTKSFHYLAQLSMFISIISFIFVFITRYRQHDNKNKSCKHQPVVSNHVKDLSDEQISVNNELTEKVDKELRQWIERERSIGCRNMSETYRRTLNDRCLTKYDYPQVESLQFSNVTISNICQACNSSSAVNATLTIHSSVFTLLNSIRHEQYLVEIRRLVGDLEISLINEIQLRFTAKQIGSVELIDSTNVSTADGKQAILKLLTELINQTTVQFTFQQDKISNQLPDTKPIATTVQPVEQRATFPVPSIIDNHRQIIPPKAKIKKLLIRIVKAVKLHNVEQPFCVVELNHPKQVHKTSIAKNGLNPFWDESFIFDCDDKSNEIRLKIFDRQKSNKKLNADITDKLYIDVSIPFSYVTSTIYKEDVRITPQYPESIIRIERHYHPPLPSLKPTRSNSCPNMDEIVQSMTTSSSSDSDQVEEDRSCSRATAIPLIPIESLGFTVQGSTLAPNPSLKLFETTSISHSKESSAEQKLPDKKKELLSVPLDSHLANEDLRNPDFINRLQNRLKSRGHLRKFFLS</sequence>
<protein>
    <recommendedName>
        <fullName evidence="2">C2 domain-containing protein</fullName>
    </recommendedName>
</protein>
<feature type="transmembrane region" description="Helical" evidence="1">
    <location>
        <begin position="128"/>
        <end position="149"/>
    </location>
</feature>
<dbReference type="EMBL" id="CAJNOR010002500">
    <property type="protein sequence ID" value="CAF1303083.1"/>
    <property type="molecule type" value="Genomic_DNA"/>
</dbReference>
<dbReference type="AlphaFoldDB" id="A0A815DMM1"/>
<proteinExistence type="predicted"/>
<evidence type="ECO:0000313" key="3">
    <source>
        <dbReference type="EMBL" id="CAF1303083.1"/>
    </source>
</evidence>
<dbReference type="PROSITE" id="PS50004">
    <property type="entry name" value="C2"/>
    <property type="match status" value="1"/>
</dbReference>
<feature type="transmembrane region" description="Helical" evidence="1">
    <location>
        <begin position="46"/>
        <end position="66"/>
    </location>
</feature>
<dbReference type="PANTHER" id="PTHR21119">
    <property type="entry name" value="C2 DOMAIN-CONTAINING PROTEIN"/>
    <property type="match status" value="1"/>
</dbReference>
<name>A0A815DMM1_ADIRI</name>
<comment type="caution">
    <text evidence="3">The sequence shown here is derived from an EMBL/GenBank/DDBJ whole genome shotgun (WGS) entry which is preliminary data.</text>
</comment>
<dbReference type="InterPro" id="IPR035892">
    <property type="entry name" value="C2_domain_sf"/>
</dbReference>
<dbReference type="SUPFAM" id="SSF49562">
    <property type="entry name" value="C2 domain (Calcium/lipid-binding domain, CaLB)"/>
    <property type="match status" value="1"/>
</dbReference>
<gene>
    <name evidence="3" type="ORF">XAT740_LOCUS28970</name>
</gene>
<dbReference type="Proteomes" id="UP000663828">
    <property type="component" value="Unassembled WGS sequence"/>
</dbReference>
<dbReference type="InterPro" id="IPR000008">
    <property type="entry name" value="C2_dom"/>
</dbReference>
<feature type="transmembrane region" description="Helical" evidence="1">
    <location>
        <begin position="347"/>
        <end position="366"/>
    </location>
</feature>
<keyword evidence="1" id="KW-0472">Membrane</keyword>
<accession>A0A815DMM1</accession>
<organism evidence="3 4">
    <name type="scientific">Adineta ricciae</name>
    <name type="common">Rotifer</name>
    <dbReference type="NCBI Taxonomy" id="249248"/>
    <lineage>
        <taxon>Eukaryota</taxon>
        <taxon>Metazoa</taxon>
        <taxon>Spiralia</taxon>
        <taxon>Gnathifera</taxon>
        <taxon>Rotifera</taxon>
        <taxon>Eurotatoria</taxon>
        <taxon>Bdelloidea</taxon>
        <taxon>Adinetida</taxon>
        <taxon>Adinetidae</taxon>
        <taxon>Adineta</taxon>
    </lineage>
</organism>
<evidence type="ECO:0000259" key="2">
    <source>
        <dbReference type="PROSITE" id="PS50004"/>
    </source>
</evidence>
<dbReference type="InterPro" id="IPR039934">
    <property type="entry name" value="C2CD2/C2CD2L"/>
</dbReference>